<keyword evidence="3" id="KW-1185">Reference proteome</keyword>
<evidence type="ECO:0000313" key="3">
    <source>
        <dbReference type="Proteomes" id="UP000230069"/>
    </source>
</evidence>
<accession>A0A2G5CT23</accession>
<protein>
    <submittedName>
        <fullName evidence="2">Uncharacterized protein</fullName>
    </submittedName>
</protein>
<organism evidence="2 3">
    <name type="scientific">Aquilegia coerulea</name>
    <name type="common">Rocky mountain columbine</name>
    <dbReference type="NCBI Taxonomy" id="218851"/>
    <lineage>
        <taxon>Eukaryota</taxon>
        <taxon>Viridiplantae</taxon>
        <taxon>Streptophyta</taxon>
        <taxon>Embryophyta</taxon>
        <taxon>Tracheophyta</taxon>
        <taxon>Spermatophyta</taxon>
        <taxon>Magnoliopsida</taxon>
        <taxon>Ranunculales</taxon>
        <taxon>Ranunculaceae</taxon>
        <taxon>Thalictroideae</taxon>
        <taxon>Aquilegia</taxon>
    </lineage>
</organism>
<dbReference type="InParanoid" id="A0A2G5CT23"/>
<name>A0A2G5CT23_AQUCA</name>
<keyword evidence="1" id="KW-0812">Transmembrane</keyword>
<dbReference type="AlphaFoldDB" id="A0A2G5CT23"/>
<reference evidence="2 3" key="1">
    <citation type="submission" date="2017-09" db="EMBL/GenBank/DDBJ databases">
        <title>WGS assembly of Aquilegia coerulea Goldsmith.</title>
        <authorList>
            <person name="Hodges S."/>
            <person name="Kramer E."/>
            <person name="Nordborg M."/>
            <person name="Tomkins J."/>
            <person name="Borevitz J."/>
            <person name="Derieg N."/>
            <person name="Yan J."/>
            <person name="Mihaltcheva S."/>
            <person name="Hayes R.D."/>
            <person name="Rokhsar D."/>
        </authorList>
    </citation>
    <scope>NUCLEOTIDE SEQUENCE [LARGE SCALE GENOMIC DNA]</scope>
    <source>
        <strain evidence="3">cv. Goldsmith</strain>
    </source>
</reference>
<keyword evidence="1" id="KW-1133">Transmembrane helix</keyword>
<sequence>MCIGRKYKAFKDGRRVEQKVIISIVTAKRRMLRDCKLLKKLSLLFEFVHRVILFVFYYSICNHFNFQQMYQTSVSAALRVSLA</sequence>
<proteinExistence type="predicted"/>
<dbReference type="EMBL" id="KZ305054">
    <property type="protein sequence ID" value="PIA34434.1"/>
    <property type="molecule type" value="Genomic_DNA"/>
</dbReference>
<dbReference type="Proteomes" id="UP000230069">
    <property type="component" value="Unassembled WGS sequence"/>
</dbReference>
<gene>
    <name evidence="2" type="ORF">AQUCO_03700004v1</name>
</gene>
<keyword evidence="1" id="KW-0472">Membrane</keyword>
<evidence type="ECO:0000256" key="1">
    <source>
        <dbReference type="SAM" id="Phobius"/>
    </source>
</evidence>
<feature type="transmembrane region" description="Helical" evidence="1">
    <location>
        <begin position="41"/>
        <end position="60"/>
    </location>
</feature>
<evidence type="ECO:0000313" key="2">
    <source>
        <dbReference type="EMBL" id="PIA34434.1"/>
    </source>
</evidence>